<feature type="region of interest" description="Disordered" evidence="1">
    <location>
        <begin position="20"/>
        <end position="88"/>
    </location>
</feature>
<proteinExistence type="predicted"/>
<evidence type="ECO:0000313" key="3">
    <source>
        <dbReference type="EMBL" id="WEW60786.1"/>
    </source>
</evidence>
<feature type="compositionally biased region" description="Polar residues" evidence="1">
    <location>
        <begin position="48"/>
        <end position="65"/>
    </location>
</feature>
<dbReference type="GO" id="GO:0003729">
    <property type="term" value="F:mRNA binding"/>
    <property type="evidence" value="ECO:0007669"/>
    <property type="project" value="TreeGrafter"/>
</dbReference>
<feature type="compositionally biased region" description="Polar residues" evidence="1">
    <location>
        <begin position="354"/>
        <end position="375"/>
    </location>
</feature>
<name>A0AAF0DNW2_9EURO</name>
<protein>
    <recommendedName>
        <fullName evidence="2">YTH domain-containing protein</fullName>
    </recommendedName>
</protein>
<evidence type="ECO:0000259" key="2">
    <source>
        <dbReference type="PROSITE" id="PS50882"/>
    </source>
</evidence>
<dbReference type="GO" id="GO:0000381">
    <property type="term" value="P:regulation of alternative mRNA splicing, via spliceosome"/>
    <property type="evidence" value="ECO:0007669"/>
    <property type="project" value="TreeGrafter"/>
</dbReference>
<dbReference type="EMBL" id="CP120630">
    <property type="protein sequence ID" value="WEW60786.1"/>
    <property type="molecule type" value="Genomic_DNA"/>
</dbReference>
<dbReference type="InterPro" id="IPR007275">
    <property type="entry name" value="YTH_domain"/>
</dbReference>
<dbReference type="PANTHER" id="PTHR12357:SF3">
    <property type="entry name" value="YTH DOMAIN-CONTAINING PROTEIN 1"/>
    <property type="match status" value="1"/>
</dbReference>
<feature type="region of interest" description="Disordered" evidence="1">
    <location>
        <begin position="325"/>
        <end position="500"/>
    </location>
</feature>
<dbReference type="GO" id="GO:1990247">
    <property type="term" value="F:N6-methyladenosine-containing RNA reader activity"/>
    <property type="evidence" value="ECO:0007669"/>
    <property type="project" value="TreeGrafter"/>
</dbReference>
<dbReference type="Gene3D" id="3.10.590.10">
    <property type="entry name" value="ph1033 like domains"/>
    <property type="match status" value="1"/>
</dbReference>
<dbReference type="GO" id="GO:0000398">
    <property type="term" value="P:mRNA splicing, via spliceosome"/>
    <property type="evidence" value="ECO:0007669"/>
    <property type="project" value="TreeGrafter"/>
</dbReference>
<accession>A0AAF0DNW2</accession>
<dbReference type="Pfam" id="PF04146">
    <property type="entry name" value="YTH"/>
    <property type="match status" value="1"/>
</dbReference>
<sequence>MADSSVSQQILSSKRAAVLASLSQRRHPHSAGVAKVSQNQGLEGGSVLNRSSSMTENAIENSGSASPRIPGLSMQLNDRLDGRGDRSATKVTGMNRTLSRGKSITAEIDGLLAEGKAAANLSATEKMTNKNGGDAPLIESTNNVTQRDNGLKNLPEFSETHKHPISREFDSFKSGAATPIEKMSIASHNNSDASSGEVSVLPAIQSLSSYKNTQQPAQNREIQRYEPPKRIPMGPKGYALSNKEINYSKQRNTNAMKPLSPTAQMSPALEFEHEFLHLEQSEVEDLREWLEFTNYYDEEYRIKTLHRRRRLAALKQEMAELKKEEQYEREALTRRHDSPLPSHSKPHASKAVTLATSARGTSYRLTSDSVPQSLKTPKRAVLDNTTSYSNAGSLGDMGHDSTTDPTMHLSREGNLKRESSSTRPPHVDAAKKPRLETWEKDGNDLDDQNSIEEINPSHLTSFEQPQLKFQNDDSPRSYGKSPSSRGRGSSQVRGRGRARYPGFVSRETAHGGMQSLDKPTHYMTENAHLILEVGETRFFLIKSYSAENVLASQHEGTWSTQIKNMHKMADAFDNCRHVILLFSVNQSKAFQGYARMETTFGDPSANLPKWADSYKWEASPAFRVRWLNTSITYFKHVAHLTNSYNENAMAFLGRDGQEIEPYCGLELCSILDQFEKFKPL</sequence>
<dbReference type="Proteomes" id="UP001219355">
    <property type="component" value="Chromosome 4"/>
</dbReference>
<feature type="compositionally biased region" description="Basic and acidic residues" evidence="1">
    <location>
        <begin position="325"/>
        <end position="338"/>
    </location>
</feature>
<reference evidence="3" key="1">
    <citation type="submission" date="2023-03" db="EMBL/GenBank/DDBJ databases">
        <title>Emydomyces testavorans Genome Sequence.</title>
        <authorList>
            <person name="Hoyer L."/>
        </authorList>
    </citation>
    <scope>NUCLEOTIDE SEQUENCE</scope>
    <source>
        <strain evidence="3">16-2883</strain>
    </source>
</reference>
<dbReference type="AlphaFoldDB" id="A0AAF0DNW2"/>
<feature type="compositionally biased region" description="Polar residues" evidence="1">
    <location>
        <begin position="383"/>
        <end position="392"/>
    </location>
</feature>
<evidence type="ECO:0000313" key="4">
    <source>
        <dbReference type="Proteomes" id="UP001219355"/>
    </source>
</evidence>
<dbReference type="PANTHER" id="PTHR12357">
    <property type="entry name" value="YTH YT521-B HOMOLOGY DOMAIN-CONTAINING"/>
    <property type="match status" value="1"/>
</dbReference>
<feature type="compositionally biased region" description="Basic and acidic residues" evidence="1">
    <location>
        <begin position="78"/>
        <end position="88"/>
    </location>
</feature>
<feature type="compositionally biased region" description="Low complexity" evidence="1">
    <location>
        <begin position="476"/>
        <end position="493"/>
    </location>
</feature>
<dbReference type="CDD" id="cd21134">
    <property type="entry name" value="YTH"/>
    <property type="match status" value="1"/>
</dbReference>
<gene>
    <name evidence="3" type="ORF">PRK78_006274</name>
</gene>
<organism evidence="3 4">
    <name type="scientific">Emydomyces testavorans</name>
    <dbReference type="NCBI Taxonomy" id="2070801"/>
    <lineage>
        <taxon>Eukaryota</taxon>
        <taxon>Fungi</taxon>
        <taxon>Dikarya</taxon>
        <taxon>Ascomycota</taxon>
        <taxon>Pezizomycotina</taxon>
        <taxon>Eurotiomycetes</taxon>
        <taxon>Eurotiomycetidae</taxon>
        <taxon>Onygenales</taxon>
        <taxon>Nannizziopsiaceae</taxon>
        <taxon>Emydomyces</taxon>
    </lineage>
</organism>
<feature type="domain" description="YTH" evidence="2">
    <location>
        <begin position="536"/>
        <end position="671"/>
    </location>
</feature>
<feature type="region of interest" description="Disordered" evidence="1">
    <location>
        <begin position="209"/>
        <end position="236"/>
    </location>
</feature>
<dbReference type="PROSITE" id="PS50882">
    <property type="entry name" value="YTH"/>
    <property type="match status" value="1"/>
</dbReference>
<feature type="compositionally biased region" description="Polar residues" evidence="1">
    <location>
        <begin position="209"/>
        <end position="220"/>
    </location>
</feature>
<dbReference type="InterPro" id="IPR045168">
    <property type="entry name" value="YTH_prot"/>
</dbReference>
<evidence type="ECO:0000256" key="1">
    <source>
        <dbReference type="SAM" id="MobiDB-lite"/>
    </source>
</evidence>
<feature type="compositionally biased region" description="Basic and acidic residues" evidence="1">
    <location>
        <begin position="409"/>
        <end position="443"/>
    </location>
</feature>
<keyword evidence="4" id="KW-1185">Reference proteome</keyword>
<feature type="compositionally biased region" description="Polar residues" evidence="1">
    <location>
        <begin position="457"/>
        <end position="469"/>
    </location>
</feature>
<dbReference type="GO" id="GO:0005654">
    <property type="term" value="C:nucleoplasm"/>
    <property type="evidence" value="ECO:0007669"/>
    <property type="project" value="TreeGrafter"/>
</dbReference>